<keyword evidence="3" id="KW-1185">Reference proteome</keyword>
<dbReference type="Proteomes" id="UP001172684">
    <property type="component" value="Unassembled WGS sequence"/>
</dbReference>
<dbReference type="Gene3D" id="2.60.20.10">
    <property type="entry name" value="Crystallins"/>
    <property type="match status" value="1"/>
</dbReference>
<dbReference type="EMBL" id="JAPDRL010000052">
    <property type="protein sequence ID" value="KAJ9662128.1"/>
    <property type="molecule type" value="Genomic_DNA"/>
</dbReference>
<comment type="caution">
    <text evidence="2">The sequence shown here is derived from an EMBL/GenBank/DDBJ whole genome shotgun (WGS) entry which is preliminary data.</text>
</comment>
<reference evidence="2" key="1">
    <citation type="submission" date="2022-10" db="EMBL/GenBank/DDBJ databases">
        <title>Culturing micro-colonial fungi from biological soil crusts in the Mojave desert and describing Neophaeococcomyces mojavensis, and introducing the new genera and species Taxawa tesnikishii.</title>
        <authorList>
            <person name="Kurbessoian T."/>
            <person name="Stajich J.E."/>
        </authorList>
    </citation>
    <scope>NUCLEOTIDE SEQUENCE</scope>
    <source>
        <strain evidence="2">TK_1</strain>
    </source>
</reference>
<name>A0ABQ9NUA4_9PEZI</name>
<feature type="chain" id="PRO_5046972703" evidence="1">
    <location>
        <begin position="19"/>
        <end position="194"/>
    </location>
</feature>
<proteinExistence type="predicted"/>
<evidence type="ECO:0000256" key="1">
    <source>
        <dbReference type="SAM" id="SignalP"/>
    </source>
</evidence>
<feature type="signal peptide" evidence="1">
    <location>
        <begin position="1"/>
        <end position="18"/>
    </location>
</feature>
<protein>
    <submittedName>
        <fullName evidence="2">Uncharacterized protein</fullName>
    </submittedName>
</protein>
<organism evidence="2 3">
    <name type="scientific">Coniosporium apollinis</name>
    <dbReference type="NCBI Taxonomy" id="61459"/>
    <lineage>
        <taxon>Eukaryota</taxon>
        <taxon>Fungi</taxon>
        <taxon>Dikarya</taxon>
        <taxon>Ascomycota</taxon>
        <taxon>Pezizomycotina</taxon>
        <taxon>Dothideomycetes</taxon>
        <taxon>Dothideomycetes incertae sedis</taxon>
        <taxon>Coniosporium</taxon>
    </lineage>
</organism>
<sequence length="194" mass="21226">MKFTLIALTASLAALASAAPAPSNLEKRAAPPAGLLSAVKKLATKKLQSRAEEPGASIPVIDIEEREAYTAVLPAPKPNTRKTIIPKPHKRSTDAGLVLCLDGDFQKCEWMPLVDAKCTNVPGRLNDRISSVRPDDKNIGLDKQWICEMYEHANCQGARRVAKFPGLMRLEGFNDVVSSVRCSYTNVLLTAWRE</sequence>
<evidence type="ECO:0000313" key="3">
    <source>
        <dbReference type="Proteomes" id="UP001172684"/>
    </source>
</evidence>
<evidence type="ECO:0000313" key="2">
    <source>
        <dbReference type="EMBL" id="KAJ9662128.1"/>
    </source>
</evidence>
<keyword evidence="1" id="KW-0732">Signal</keyword>
<gene>
    <name evidence="2" type="ORF">H2201_006236</name>
</gene>
<accession>A0ABQ9NUA4</accession>